<feature type="binding site" evidence="6">
    <location>
        <position position="91"/>
    </location>
    <ligand>
        <name>a divalent metal cation</name>
        <dbReference type="ChEBI" id="CHEBI:60240"/>
        <label>1</label>
    </ligand>
</feature>
<dbReference type="GO" id="GO:0070006">
    <property type="term" value="F:metalloaminopeptidase activity"/>
    <property type="evidence" value="ECO:0007669"/>
    <property type="project" value="UniProtKB-UniRule"/>
</dbReference>
<dbReference type="InterPro" id="IPR036005">
    <property type="entry name" value="Creatinase/aminopeptidase-like"/>
</dbReference>
<evidence type="ECO:0000256" key="6">
    <source>
        <dbReference type="HAMAP-Rule" id="MF_01974"/>
    </source>
</evidence>
<feature type="binding site" evidence="6">
    <location>
        <position position="197"/>
    </location>
    <ligand>
        <name>a divalent metal cation</name>
        <dbReference type="ChEBI" id="CHEBI:60240"/>
        <label>2</label>
        <note>catalytic</note>
    </ligand>
</feature>
<name>A0AAU7QSH8_9FLAO</name>
<dbReference type="GO" id="GO:0004239">
    <property type="term" value="F:initiator methionyl aminopeptidase activity"/>
    <property type="evidence" value="ECO:0007669"/>
    <property type="project" value="UniProtKB-UniRule"/>
</dbReference>
<comment type="similarity">
    <text evidence="6">Belongs to the peptidase M24A family. Methionine aminopeptidase type 1 subfamily.</text>
</comment>
<proteinExistence type="inferred from homology"/>
<dbReference type="EC" id="3.4.11.18" evidence="6 7"/>
<feature type="binding site" evidence="6">
    <location>
        <position position="172"/>
    </location>
    <ligand>
        <name>substrate</name>
    </ligand>
</feature>
<dbReference type="GO" id="GO:0046872">
    <property type="term" value="F:metal ion binding"/>
    <property type="evidence" value="ECO:0007669"/>
    <property type="project" value="UniProtKB-UniRule"/>
</dbReference>
<dbReference type="Gene3D" id="3.90.230.10">
    <property type="entry name" value="Creatinase/methionine aminopeptidase superfamily"/>
    <property type="match status" value="1"/>
</dbReference>
<accession>A0AAU7QSH8</accession>
<reference evidence="9" key="1">
    <citation type="submission" date="2024-06" db="EMBL/GenBank/DDBJ databases">
        <title>Diversity, functionality, and evolutionary history of bacterial symbionts in false click beetles (Coleoptera, Throscidae).</title>
        <authorList>
            <person name="Wierz J.C."/>
            <person name="Malm H."/>
            <person name="Kaltenpoth M."/>
            <person name="Engl T."/>
        </authorList>
    </citation>
    <scope>NUCLEOTIDE SEQUENCE</scope>
    <source>
        <strain evidence="9">AspAUS03</strain>
    </source>
</reference>
<keyword evidence="3 6" id="KW-0645">Protease</keyword>
<dbReference type="PRINTS" id="PR00599">
    <property type="entry name" value="MAPEPTIDASE"/>
</dbReference>
<evidence type="ECO:0000313" key="9">
    <source>
        <dbReference type="EMBL" id="XBT18778.1"/>
    </source>
</evidence>
<dbReference type="InterPro" id="IPR001714">
    <property type="entry name" value="Pept_M24_MAP"/>
</dbReference>
<feature type="binding site" evidence="6">
    <location>
        <position position="102"/>
    </location>
    <ligand>
        <name>a divalent metal cation</name>
        <dbReference type="ChEBI" id="CHEBI:60240"/>
        <label>2</label>
        <note>catalytic</note>
    </ligand>
</feature>
<organism evidence="9">
    <name type="scientific">Candidatus Shikimatogenerans sp. AspAUS03</name>
    <dbReference type="NCBI Taxonomy" id="3158563"/>
    <lineage>
        <taxon>Bacteria</taxon>
        <taxon>Pseudomonadati</taxon>
        <taxon>Bacteroidota</taxon>
        <taxon>Flavobacteriia</taxon>
        <taxon>Flavobacteriales</taxon>
        <taxon>Candidatus Shikimatogenerans</taxon>
    </lineage>
</organism>
<comment type="subunit">
    <text evidence="6">Monomer.</text>
</comment>
<dbReference type="PANTHER" id="PTHR43330">
    <property type="entry name" value="METHIONINE AMINOPEPTIDASE"/>
    <property type="match status" value="1"/>
</dbReference>
<evidence type="ECO:0000256" key="3">
    <source>
        <dbReference type="ARBA" id="ARBA00022670"/>
    </source>
</evidence>
<keyword evidence="4 6" id="KW-0479">Metal-binding</keyword>
<comment type="catalytic activity">
    <reaction evidence="6 7">
        <text>Release of N-terminal amino acids, preferentially methionine, from peptides and arylamides.</text>
        <dbReference type="EC" id="3.4.11.18"/>
    </reaction>
</comment>
<dbReference type="HAMAP" id="MF_01974">
    <property type="entry name" value="MetAP_1"/>
    <property type="match status" value="1"/>
</dbReference>
<dbReference type="SUPFAM" id="SSF55920">
    <property type="entry name" value="Creatinase/aminopeptidase"/>
    <property type="match status" value="1"/>
</dbReference>
<feature type="binding site" evidence="6">
    <location>
        <position position="165"/>
    </location>
    <ligand>
        <name>a divalent metal cation</name>
        <dbReference type="ChEBI" id="CHEBI:60240"/>
        <label>2</label>
        <note>catalytic</note>
    </ligand>
</feature>
<keyword evidence="2 6" id="KW-0031">Aminopeptidase</keyword>
<comment type="cofactor">
    <cofactor evidence="6">
        <name>Co(2+)</name>
        <dbReference type="ChEBI" id="CHEBI:48828"/>
    </cofactor>
    <cofactor evidence="6">
        <name>Zn(2+)</name>
        <dbReference type="ChEBI" id="CHEBI:29105"/>
    </cofactor>
    <cofactor evidence="6">
        <name>Mn(2+)</name>
        <dbReference type="ChEBI" id="CHEBI:29035"/>
    </cofactor>
    <cofactor evidence="6">
        <name>Fe(2+)</name>
        <dbReference type="ChEBI" id="CHEBI:29033"/>
    </cofactor>
    <text evidence="6">Binds 2 divalent metal cations per subunit. Has a high-affinity and a low affinity metal-binding site. The true nature of the physiological cofactor is under debate. The enzyme is active with cobalt, zinc, manganese or divalent iron ions. Most likely, methionine aminopeptidases function as mononuclear Fe(2+)-metalloproteases under physiological conditions, and the catalytically relevant metal-binding site has been assigned to the histidine-containing high-affinity site.</text>
</comment>
<feature type="domain" description="Peptidase M24" evidence="8">
    <location>
        <begin position="25"/>
        <end position="233"/>
    </location>
</feature>
<dbReference type="EMBL" id="CP157897">
    <property type="protein sequence ID" value="XBT18778.1"/>
    <property type="molecule type" value="Genomic_DNA"/>
</dbReference>
<dbReference type="Pfam" id="PF00557">
    <property type="entry name" value="Peptidase_M24"/>
    <property type="match status" value="1"/>
</dbReference>
<dbReference type="InterPro" id="IPR002467">
    <property type="entry name" value="Pept_M24A_MAP1"/>
</dbReference>
<dbReference type="CDD" id="cd01086">
    <property type="entry name" value="MetAP1"/>
    <property type="match status" value="1"/>
</dbReference>
<dbReference type="NCBIfam" id="TIGR00500">
    <property type="entry name" value="met_pdase_I"/>
    <property type="match status" value="1"/>
</dbReference>
<dbReference type="AlphaFoldDB" id="A0AAU7QSH8"/>
<dbReference type="PANTHER" id="PTHR43330:SF27">
    <property type="entry name" value="METHIONINE AMINOPEPTIDASE"/>
    <property type="match status" value="1"/>
</dbReference>
<evidence type="ECO:0000259" key="8">
    <source>
        <dbReference type="Pfam" id="PF00557"/>
    </source>
</evidence>
<evidence type="ECO:0000256" key="4">
    <source>
        <dbReference type="ARBA" id="ARBA00022723"/>
    </source>
</evidence>
<feature type="binding site" evidence="6">
    <location>
        <position position="228"/>
    </location>
    <ligand>
        <name>a divalent metal cation</name>
        <dbReference type="ChEBI" id="CHEBI:60240"/>
        <label>1</label>
    </ligand>
</feature>
<gene>
    <name evidence="6 9" type="primary">map</name>
    <name evidence="9" type="ORF">ABPD24_00465</name>
</gene>
<sequence length="248" mass="28498">MKYNNNVTNSLKSYFYTSKLLGLLSKYIKPGINGLFLNEIANKFIYENKLIPAFLNFNNYPYSICVSINNEIIHGIPNKKKFKNGDIVTIDCGVLYNNYYSDSAYTFPVGNIMKKNKQLLKVTKNSLYYAINKFKNSHLINDIGNSIYKYITNRKFNVVTNYCGHGIGKKLHMDPLIYNSKVINNIKIKPNTIISIEPIATVGKPNNYISNNKWTVKTLDKSFSAHYEHNILVLNKGCKILTTFKYIK</sequence>
<feature type="binding site" evidence="6">
    <location>
        <position position="228"/>
    </location>
    <ligand>
        <name>a divalent metal cation</name>
        <dbReference type="ChEBI" id="CHEBI:60240"/>
        <label>2</label>
        <note>catalytic</note>
    </ligand>
</feature>
<dbReference type="GO" id="GO:0005829">
    <property type="term" value="C:cytosol"/>
    <property type="evidence" value="ECO:0007669"/>
    <property type="project" value="TreeGrafter"/>
</dbReference>
<comment type="function">
    <text evidence="1 6">Removes the N-terminal methionine from nascent proteins. The N-terminal methionine is often cleaved when the second residue in the primary sequence is small and uncharged (Met-Ala-, Cys, Gly, Pro, Ser, Thr, or Val). Requires deformylation of the N(alpha)-formylated initiator methionine before it can be hydrolyzed.</text>
</comment>
<dbReference type="InterPro" id="IPR000994">
    <property type="entry name" value="Pept_M24"/>
</dbReference>
<evidence type="ECO:0000256" key="7">
    <source>
        <dbReference type="RuleBase" id="RU003653"/>
    </source>
</evidence>
<dbReference type="GO" id="GO:0006508">
    <property type="term" value="P:proteolysis"/>
    <property type="evidence" value="ECO:0007669"/>
    <property type="project" value="UniProtKB-KW"/>
</dbReference>
<protein>
    <recommendedName>
        <fullName evidence="6 7">Methionine aminopeptidase</fullName>
        <shortName evidence="6">MAP</shortName>
        <shortName evidence="6">MetAP</shortName>
        <ecNumber evidence="6 7">3.4.11.18</ecNumber>
    </recommendedName>
    <alternativeName>
        <fullName evidence="6">Peptidase M</fullName>
    </alternativeName>
</protein>
<feature type="binding site" evidence="6">
    <location>
        <position position="102"/>
    </location>
    <ligand>
        <name>a divalent metal cation</name>
        <dbReference type="ChEBI" id="CHEBI:60240"/>
        <label>1</label>
    </ligand>
</feature>
<evidence type="ECO:0000256" key="5">
    <source>
        <dbReference type="ARBA" id="ARBA00022801"/>
    </source>
</evidence>
<keyword evidence="5 6" id="KW-0378">Hydrolase</keyword>
<feature type="binding site" evidence="6">
    <location>
        <position position="74"/>
    </location>
    <ligand>
        <name>substrate</name>
    </ligand>
</feature>
<evidence type="ECO:0000256" key="2">
    <source>
        <dbReference type="ARBA" id="ARBA00022438"/>
    </source>
</evidence>
<evidence type="ECO:0000256" key="1">
    <source>
        <dbReference type="ARBA" id="ARBA00002521"/>
    </source>
</evidence>